<dbReference type="SUPFAM" id="SSF48264">
    <property type="entry name" value="Cytochrome P450"/>
    <property type="match status" value="1"/>
</dbReference>
<keyword evidence="5 6" id="KW-0408">Iron</keyword>
<proteinExistence type="inferred from homology"/>
<dbReference type="OrthoDB" id="1844152at2759"/>
<dbReference type="PANTHER" id="PTHR46206">
    <property type="entry name" value="CYTOCHROME P450"/>
    <property type="match status" value="1"/>
</dbReference>
<evidence type="ECO:0000256" key="6">
    <source>
        <dbReference type="PIRSR" id="PIRSR602403-1"/>
    </source>
</evidence>
<reference evidence="8" key="2">
    <citation type="submission" date="2015-01" db="EMBL/GenBank/DDBJ databases">
        <title>Evolutionary Origins and Diversification of the Mycorrhizal Mutualists.</title>
        <authorList>
            <consortium name="DOE Joint Genome Institute"/>
            <consortium name="Mycorrhizal Genomics Consortium"/>
            <person name="Kohler A."/>
            <person name="Kuo A."/>
            <person name="Nagy L.G."/>
            <person name="Floudas D."/>
            <person name="Copeland A."/>
            <person name="Barry K.W."/>
            <person name="Cichocki N."/>
            <person name="Veneault-Fourrey C."/>
            <person name="LaButti K."/>
            <person name="Lindquist E.A."/>
            <person name="Lipzen A."/>
            <person name="Lundell T."/>
            <person name="Morin E."/>
            <person name="Murat C."/>
            <person name="Riley R."/>
            <person name="Ohm R."/>
            <person name="Sun H."/>
            <person name="Tunlid A."/>
            <person name="Henrissat B."/>
            <person name="Grigoriev I.V."/>
            <person name="Hibbett D.S."/>
            <person name="Martin F."/>
        </authorList>
    </citation>
    <scope>NUCLEOTIDE SEQUENCE [LARGE SCALE GENOMIC DNA]</scope>
    <source>
        <strain evidence="8">ATCC 200175</strain>
    </source>
</reference>
<accession>A0A0C9T3F8</accession>
<dbReference type="InterPro" id="IPR002403">
    <property type="entry name" value="Cyt_P450_E_grp-IV"/>
</dbReference>
<dbReference type="Pfam" id="PF00067">
    <property type="entry name" value="p450"/>
    <property type="match status" value="1"/>
</dbReference>
<evidence type="ECO:0000313" key="7">
    <source>
        <dbReference type="EMBL" id="KIJ06028.1"/>
    </source>
</evidence>
<evidence type="ECO:0000256" key="4">
    <source>
        <dbReference type="ARBA" id="ARBA00023002"/>
    </source>
</evidence>
<dbReference type="GO" id="GO:0005506">
    <property type="term" value="F:iron ion binding"/>
    <property type="evidence" value="ECO:0007669"/>
    <property type="project" value="InterPro"/>
</dbReference>
<dbReference type="HOGENOM" id="CLU_022195_6_0_1"/>
<reference evidence="7 8" key="1">
    <citation type="submission" date="2014-06" db="EMBL/GenBank/DDBJ databases">
        <authorList>
            <consortium name="DOE Joint Genome Institute"/>
            <person name="Kuo A."/>
            <person name="Kohler A."/>
            <person name="Nagy L.G."/>
            <person name="Floudas D."/>
            <person name="Copeland A."/>
            <person name="Barry K.W."/>
            <person name="Cichocki N."/>
            <person name="Veneault-Fourrey C."/>
            <person name="LaButti K."/>
            <person name="Lindquist E.A."/>
            <person name="Lipzen A."/>
            <person name="Lundell T."/>
            <person name="Morin E."/>
            <person name="Murat C."/>
            <person name="Sun H."/>
            <person name="Tunlid A."/>
            <person name="Henrissat B."/>
            <person name="Grigoriev I.V."/>
            <person name="Hibbett D.S."/>
            <person name="Martin F."/>
            <person name="Nordberg H.P."/>
            <person name="Cantor M.N."/>
            <person name="Hua S.X."/>
        </authorList>
    </citation>
    <scope>NUCLEOTIDE SEQUENCE [LARGE SCALE GENOMIC DNA]</scope>
    <source>
        <strain evidence="7 8">ATCC 200175</strain>
    </source>
</reference>
<dbReference type="InterPro" id="IPR001128">
    <property type="entry name" value="Cyt_P450"/>
</dbReference>
<evidence type="ECO:0000256" key="5">
    <source>
        <dbReference type="ARBA" id="ARBA00023004"/>
    </source>
</evidence>
<evidence type="ECO:0008006" key="9">
    <source>
        <dbReference type="Google" id="ProtNLM"/>
    </source>
</evidence>
<comment type="similarity">
    <text evidence="2">Belongs to the cytochrome P450 family.</text>
</comment>
<keyword evidence="3 6" id="KW-0479">Metal-binding</keyword>
<name>A0A0C9T3F8_PAXIN</name>
<comment type="cofactor">
    <cofactor evidence="1 6">
        <name>heme</name>
        <dbReference type="ChEBI" id="CHEBI:30413"/>
    </cofactor>
</comment>
<dbReference type="AlphaFoldDB" id="A0A0C9T3F8"/>
<protein>
    <recommendedName>
        <fullName evidence="9">Cytochrome P450</fullName>
    </recommendedName>
</protein>
<dbReference type="GO" id="GO:0020037">
    <property type="term" value="F:heme binding"/>
    <property type="evidence" value="ECO:0007669"/>
    <property type="project" value="InterPro"/>
</dbReference>
<dbReference type="Proteomes" id="UP000053647">
    <property type="component" value="Unassembled WGS sequence"/>
</dbReference>
<evidence type="ECO:0000256" key="3">
    <source>
        <dbReference type="ARBA" id="ARBA00022723"/>
    </source>
</evidence>
<feature type="non-terminal residue" evidence="7">
    <location>
        <position position="1"/>
    </location>
</feature>
<keyword evidence="6" id="KW-0349">Heme</keyword>
<dbReference type="EMBL" id="KN820559">
    <property type="protein sequence ID" value="KIJ06028.1"/>
    <property type="molecule type" value="Genomic_DNA"/>
</dbReference>
<dbReference type="GO" id="GO:0004497">
    <property type="term" value="F:monooxygenase activity"/>
    <property type="evidence" value="ECO:0007669"/>
    <property type="project" value="InterPro"/>
</dbReference>
<dbReference type="Gene3D" id="1.10.630.10">
    <property type="entry name" value="Cytochrome P450"/>
    <property type="match status" value="1"/>
</dbReference>
<keyword evidence="4" id="KW-0560">Oxidoreductase</keyword>
<evidence type="ECO:0000313" key="8">
    <source>
        <dbReference type="Proteomes" id="UP000053647"/>
    </source>
</evidence>
<evidence type="ECO:0000256" key="1">
    <source>
        <dbReference type="ARBA" id="ARBA00001971"/>
    </source>
</evidence>
<keyword evidence="8" id="KW-1185">Reference proteome</keyword>
<dbReference type="GO" id="GO:0016705">
    <property type="term" value="F:oxidoreductase activity, acting on paired donors, with incorporation or reduction of molecular oxygen"/>
    <property type="evidence" value="ECO:0007669"/>
    <property type="project" value="InterPro"/>
</dbReference>
<dbReference type="InterPro" id="IPR036396">
    <property type="entry name" value="Cyt_P450_sf"/>
</dbReference>
<gene>
    <name evidence="7" type="ORF">PAXINDRAFT_92598</name>
</gene>
<feature type="non-terminal residue" evidence="7">
    <location>
        <position position="120"/>
    </location>
</feature>
<feature type="binding site" description="axial binding residue" evidence="6">
    <location>
        <position position="64"/>
    </location>
    <ligand>
        <name>heme</name>
        <dbReference type="ChEBI" id="CHEBI:30413"/>
    </ligand>
    <ligandPart>
        <name>Fe</name>
        <dbReference type="ChEBI" id="CHEBI:18248"/>
    </ligandPart>
</feature>
<evidence type="ECO:0000256" key="2">
    <source>
        <dbReference type="ARBA" id="ARBA00010617"/>
    </source>
</evidence>
<sequence>VPKGTIIHAASHATHLDNEIYENAGAFDPFRFANMRDEDRDGAKHSFVSTSFEYLAFGHGKLACPGRFFAANELKSMLAHLVLTYDIKLEDNSTPPRSWYIVLHIVAHPTAKVMFRKRAH</sequence>
<dbReference type="PRINTS" id="PR00465">
    <property type="entry name" value="EP450IV"/>
</dbReference>
<organism evidence="7 8">
    <name type="scientific">Paxillus involutus ATCC 200175</name>
    <dbReference type="NCBI Taxonomy" id="664439"/>
    <lineage>
        <taxon>Eukaryota</taxon>
        <taxon>Fungi</taxon>
        <taxon>Dikarya</taxon>
        <taxon>Basidiomycota</taxon>
        <taxon>Agaricomycotina</taxon>
        <taxon>Agaricomycetes</taxon>
        <taxon>Agaricomycetidae</taxon>
        <taxon>Boletales</taxon>
        <taxon>Paxilineae</taxon>
        <taxon>Paxillaceae</taxon>
        <taxon>Paxillus</taxon>
    </lineage>
</organism>